<dbReference type="Pfam" id="PF00440">
    <property type="entry name" value="TetR_N"/>
    <property type="match status" value="1"/>
</dbReference>
<dbReference type="SUPFAM" id="SSF46689">
    <property type="entry name" value="Homeodomain-like"/>
    <property type="match status" value="1"/>
</dbReference>
<feature type="domain" description="HTH tetR-type" evidence="5">
    <location>
        <begin position="2"/>
        <end position="62"/>
    </location>
</feature>
<dbReference type="HOGENOM" id="CLU_1270031_0_0_6"/>
<proteinExistence type="predicted"/>
<dbReference type="EMBL" id="APOM01000026">
    <property type="protein sequence ID" value="ENU37004.1"/>
    <property type="molecule type" value="Genomic_DNA"/>
</dbReference>
<dbReference type="GO" id="GO:0003677">
    <property type="term" value="F:DNA binding"/>
    <property type="evidence" value="ECO:0007669"/>
    <property type="project" value="UniProtKB-UniRule"/>
</dbReference>
<keyword evidence="3" id="KW-0804">Transcription</keyword>
<dbReference type="InterPro" id="IPR001647">
    <property type="entry name" value="HTH_TetR"/>
</dbReference>
<evidence type="ECO:0000313" key="6">
    <source>
        <dbReference type="EMBL" id="ENU37004.1"/>
    </source>
</evidence>
<keyword evidence="7" id="KW-1185">Reference proteome</keyword>
<protein>
    <recommendedName>
        <fullName evidence="5">HTH tetR-type domain-containing protein</fullName>
    </recommendedName>
</protein>
<dbReference type="PROSITE" id="PS50977">
    <property type="entry name" value="HTH_TETR_2"/>
    <property type="match status" value="1"/>
</dbReference>
<sequence>MSKSADRIISNSITVFRDKGFNATTVGDIASATGLLKGSLYSHFASKEDILLAVIDAVEAIFFEYIQDNDSKDIQEILSRTADFFVQQQSCLMANLLAESLPESAHTRVINFFENWKKLLINSMNEKINLESKSTFAEDVISLFEGSVIMMKVSKNPDAVHRCLNTLVENYNSISASTLSIDAKKIKDSYDFREISENGNDDTLVCDIFDFDISEKK</sequence>
<comment type="caution">
    <text evidence="6">The sequence shown here is derived from an EMBL/GenBank/DDBJ whole genome shotgun (WGS) entry which is preliminary data.</text>
</comment>
<organism evidence="6 7">
    <name type="scientific">Acinetobacter parvus DSM 16617 = CIP 108168</name>
    <dbReference type="NCBI Taxonomy" id="981333"/>
    <lineage>
        <taxon>Bacteria</taxon>
        <taxon>Pseudomonadati</taxon>
        <taxon>Pseudomonadota</taxon>
        <taxon>Gammaproteobacteria</taxon>
        <taxon>Moraxellales</taxon>
        <taxon>Moraxellaceae</taxon>
        <taxon>Acinetobacter</taxon>
    </lineage>
</organism>
<dbReference type="RefSeq" id="WP_004681222.1">
    <property type="nucleotide sequence ID" value="NZ_AIEB01000036.1"/>
</dbReference>
<reference evidence="6 7" key="1">
    <citation type="submission" date="2013-02" db="EMBL/GenBank/DDBJ databases">
        <title>The Genome Sequence of Acinetobacter parvus CIP 108168.</title>
        <authorList>
            <consortium name="The Broad Institute Genome Sequencing Platform"/>
            <consortium name="The Broad Institute Genome Sequencing Center for Infectious Disease"/>
            <person name="Cerqueira G."/>
            <person name="Feldgarden M."/>
            <person name="Courvalin P."/>
            <person name="Perichon B."/>
            <person name="Grillot-Courvalin C."/>
            <person name="Clermont D."/>
            <person name="Rocha E."/>
            <person name="Yoon E.-J."/>
            <person name="Nemec A."/>
            <person name="Walker B."/>
            <person name="Young S.K."/>
            <person name="Zeng Q."/>
            <person name="Gargeya S."/>
            <person name="Fitzgerald M."/>
            <person name="Haas B."/>
            <person name="Abouelleil A."/>
            <person name="Alvarado L."/>
            <person name="Arachchi H.M."/>
            <person name="Berlin A.M."/>
            <person name="Chapman S.B."/>
            <person name="Dewar J."/>
            <person name="Goldberg J."/>
            <person name="Griggs A."/>
            <person name="Gujja S."/>
            <person name="Hansen M."/>
            <person name="Howarth C."/>
            <person name="Imamovic A."/>
            <person name="Larimer J."/>
            <person name="McCowan C."/>
            <person name="Murphy C."/>
            <person name="Neiman D."/>
            <person name="Pearson M."/>
            <person name="Priest M."/>
            <person name="Roberts A."/>
            <person name="Saif S."/>
            <person name="Shea T."/>
            <person name="Sisk P."/>
            <person name="Sykes S."/>
            <person name="Wortman J."/>
            <person name="Nusbaum C."/>
            <person name="Birren B."/>
        </authorList>
    </citation>
    <scope>NUCLEOTIDE SEQUENCE [LARGE SCALE GENOMIC DNA]</scope>
    <source>
        <strain evidence="6 7">CIP 108168</strain>
    </source>
</reference>
<keyword evidence="1" id="KW-0805">Transcription regulation</keyword>
<evidence type="ECO:0000256" key="3">
    <source>
        <dbReference type="ARBA" id="ARBA00023163"/>
    </source>
</evidence>
<evidence type="ECO:0000256" key="2">
    <source>
        <dbReference type="ARBA" id="ARBA00023125"/>
    </source>
</evidence>
<gene>
    <name evidence="6" type="ORF">F988_00811</name>
</gene>
<evidence type="ECO:0000256" key="1">
    <source>
        <dbReference type="ARBA" id="ARBA00023015"/>
    </source>
</evidence>
<evidence type="ECO:0000313" key="7">
    <source>
        <dbReference type="Proteomes" id="UP000023776"/>
    </source>
</evidence>
<dbReference type="AlphaFoldDB" id="N8RTZ2"/>
<keyword evidence="2 4" id="KW-0238">DNA-binding</keyword>
<dbReference type="PATRIC" id="fig|981333.9.peg.828"/>
<dbReference type="Gene3D" id="1.10.357.10">
    <property type="entry name" value="Tetracycline Repressor, domain 2"/>
    <property type="match status" value="1"/>
</dbReference>
<dbReference type="PANTHER" id="PTHR47506">
    <property type="entry name" value="TRANSCRIPTIONAL REGULATORY PROTEIN"/>
    <property type="match status" value="1"/>
</dbReference>
<dbReference type="InterPro" id="IPR036271">
    <property type="entry name" value="Tet_transcr_reg_TetR-rel_C_sf"/>
</dbReference>
<accession>N8RTZ2</accession>
<name>N8RTZ2_9GAMM</name>
<evidence type="ECO:0000256" key="4">
    <source>
        <dbReference type="PROSITE-ProRule" id="PRU00335"/>
    </source>
</evidence>
<dbReference type="PRINTS" id="PR00455">
    <property type="entry name" value="HTHTETR"/>
</dbReference>
<evidence type="ECO:0000259" key="5">
    <source>
        <dbReference type="PROSITE" id="PS50977"/>
    </source>
</evidence>
<dbReference type="InterPro" id="IPR009057">
    <property type="entry name" value="Homeodomain-like_sf"/>
</dbReference>
<dbReference type="PANTHER" id="PTHR47506:SF6">
    <property type="entry name" value="HTH-TYPE TRANSCRIPTIONAL REPRESSOR NEMR"/>
    <property type="match status" value="1"/>
</dbReference>
<dbReference type="GeneID" id="99692082"/>
<dbReference type="Proteomes" id="UP000023776">
    <property type="component" value="Unassembled WGS sequence"/>
</dbReference>
<feature type="DNA-binding region" description="H-T-H motif" evidence="4">
    <location>
        <begin position="25"/>
        <end position="44"/>
    </location>
</feature>
<dbReference type="SUPFAM" id="SSF48498">
    <property type="entry name" value="Tetracyclin repressor-like, C-terminal domain"/>
    <property type="match status" value="1"/>
</dbReference>